<name>A0A2M7G5J0_9BACT</name>
<evidence type="ECO:0000313" key="3">
    <source>
        <dbReference type="Proteomes" id="UP000231019"/>
    </source>
</evidence>
<dbReference type="Pfam" id="PF13649">
    <property type="entry name" value="Methyltransf_25"/>
    <property type="match status" value="1"/>
</dbReference>
<gene>
    <name evidence="2" type="ORF">COW36_09615</name>
</gene>
<evidence type="ECO:0000259" key="1">
    <source>
        <dbReference type="Pfam" id="PF13649"/>
    </source>
</evidence>
<reference evidence="2 3" key="1">
    <citation type="submission" date="2017-09" db="EMBL/GenBank/DDBJ databases">
        <title>Depth-based differentiation of microbial function through sediment-hosted aquifers and enrichment of novel symbionts in the deep terrestrial subsurface.</title>
        <authorList>
            <person name="Probst A.J."/>
            <person name="Ladd B."/>
            <person name="Jarett J.K."/>
            <person name="Geller-Mcgrath D.E."/>
            <person name="Sieber C.M."/>
            <person name="Emerson J.B."/>
            <person name="Anantharaman K."/>
            <person name="Thomas B.C."/>
            <person name="Malmstrom R."/>
            <person name="Stieglmeier M."/>
            <person name="Klingl A."/>
            <person name="Woyke T."/>
            <person name="Ryan C.M."/>
            <person name="Banfield J.F."/>
        </authorList>
    </citation>
    <scope>NUCLEOTIDE SEQUENCE [LARGE SCALE GENOMIC DNA]</scope>
    <source>
        <strain evidence="2">CG17_big_fil_post_rev_8_21_14_2_50_48_46</strain>
    </source>
</reference>
<dbReference type="Proteomes" id="UP000231019">
    <property type="component" value="Unassembled WGS sequence"/>
</dbReference>
<accession>A0A2M7G5J0</accession>
<organism evidence="2 3">
    <name type="scientific">bacterium (Candidatus Blackallbacteria) CG17_big_fil_post_rev_8_21_14_2_50_48_46</name>
    <dbReference type="NCBI Taxonomy" id="2014261"/>
    <lineage>
        <taxon>Bacteria</taxon>
        <taxon>Candidatus Blackallbacteria</taxon>
    </lineage>
</organism>
<comment type="caution">
    <text evidence="2">The sequence shown here is derived from an EMBL/GenBank/DDBJ whole genome shotgun (WGS) entry which is preliminary data.</text>
</comment>
<dbReference type="Gene3D" id="3.40.50.150">
    <property type="entry name" value="Vaccinia Virus protein VP39"/>
    <property type="match status" value="1"/>
</dbReference>
<sequence>MLGLQEIFTHIYKEKLWGEDETLSGSGSRLSEAGGLVKILPQLMEILEIHSLLDLPCGDFNWMQYVDLKGIDYIGADIVPELIAQNQARYQQENIHFQVLDLTHEELPKADLLLVRNCFTHLSFLQIQRCLKNIHRHAFEYLLITTYPELTENTDIQSGLWRPLNMCLAPFKLDPPLKLIPESARGSYLGLWKMAQ</sequence>
<dbReference type="SUPFAM" id="SSF53335">
    <property type="entry name" value="S-adenosyl-L-methionine-dependent methyltransferases"/>
    <property type="match status" value="1"/>
</dbReference>
<evidence type="ECO:0000313" key="2">
    <source>
        <dbReference type="EMBL" id="PIW17219.1"/>
    </source>
</evidence>
<dbReference type="EMBL" id="PFFQ01000026">
    <property type="protein sequence ID" value="PIW17219.1"/>
    <property type="molecule type" value="Genomic_DNA"/>
</dbReference>
<protein>
    <recommendedName>
        <fullName evidence="1">Methyltransferase domain-containing protein</fullName>
    </recommendedName>
</protein>
<proteinExistence type="predicted"/>
<dbReference type="AlphaFoldDB" id="A0A2M7G5J0"/>
<dbReference type="InterPro" id="IPR041698">
    <property type="entry name" value="Methyltransf_25"/>
</dbReference>
<dbReference type="InterPro" id="IPR029063">
    <property type="entry name" value="SAM-dependent_MTases_sf"/>
</dbReference>
<feature type="domain" description="Methyltransferase" evidence="1">
    <location>
        <begin position="53"/>
        <end position="137"/>
    </location>
</feature>